<dbReference type="Proteomes" id="UP000198287">
    <property type="component" value="Unassembled WGS sequence"/>
</dbReference>
<proteinExistence type="predicted"/>
<evidence type="ECO:0000256" key="3">
    <source>
        <dbReference type="ARBA" id="ARBA00022989"/>
    </source>
</evidence>
<feature type="transmembrane region" description="Helical" evidence="5">
    <location>
        <begin position="267"/>
        <end position="284"/>
    </location>
</feature>
<keyword evidence="2 5" id="KW-0812">Transmembrane</keyword>
<keyword evidence="4 5" id="KW-0472">Membrane</keyword>
<evidence type="ECO:0000259" key="6">
    <source>
        <dbReference type="Pfam" id="PF01061"/>
    </source>
</evidence>
<dbReference type="EMBL" id="LNIX01000055">
    <property type="protein sequence ID" value="OXA37600.1"/>
    <property type="molecule type" value="Genomic_DNA"/>
</dbReference>
<name>A0A226CXV2_FOLCA</name>
<evidence type="ECO:0000313" key="8">
    <source>
        <dbReference type="Proteomes" id="UP000198287"/>
    </source>
</evidence>
<dbReference type="GO" id="GO:0016020">
    <property type="term" value="C:membrane"/>
    <property type="evidence" value="ECO:0007669"/>
    <property type="project" value="UniProtKB-SubCell"/>
</dbReference>
<organism evidence="7 8">
    <name type="scientific">Folsomia candida</name>
    <name type="common">Springtail</name>
    <dbReference type="NCBI Taxonomy" id="158441"/>
    <lineage>
        <taxon>Eukaryota</taxon>
        <taxon>Metazoa</taxon>
        <taxon>Ecdysozoa</taxon>
        <taxon>Arthropoda</taxon>
        <taxon>Hexapoda</taxon>
        <taxon>Collembola</taxon>
        <taxon>Entomobryomorpha</taxon>
        <taxon>Isotomoidea</taxon>
        <taxon>Isotomidae</taxon>
        <taxon>Proisotominae</taxon>
        <taxon>Folsomia</taxon>
    </lineage>
</organism>
<dbReference type="Pfam" id="PF01061">
    <property type="entry name" value="ABC2_membrane"/>
    <property type="match status" value="1"/>
</dbReference>
<accession>A0A226CXV2</accession>
<keyword evidence="8" id="KW-1185">Reference proteome</keyword>
<evidence type="ECO:0000313" key="7">
    <source>
        <dbReference type="EMBL" id="OXA37600.1"/>
    </source>
</evidence>
<sequence>MLVQDSPDALLEKYGPKCTLNEATLDDVFLHLCKMPLSQRTTPRKFTTSSRSPEVKMEREGDRNVEILSFKNIRDESVNIRSELQTCKLDQKLIPSTFTATKNYCSQVKALTVRTSIIYLRFISLPLIQLVLILINMLIALYAFGFDPKGLTLGAIIDNGQIHCDTNLGHPISSGRNVTRPEIDYTCRLLNIIEKLGVNWLGFYFADIPLAIFQGGLILTMIWWDRGEQIKGSWALIGLIFYLARVAVLSLYFVLGSLNVNVKDTTILTISVVMVYVYASDTIWPIEAVVWWYRPFCHCLPLTVTIRVLRSVMTKGWGITHPTVFFGLICFPLIITGISTMVSFVVERRNKK</sequence>
<feature type="transmembrane region" description="Helical" evidence="5">
    <location>
        <begin position="236"/>
        <end position="255"/>
    </location>
</feature>
<gene>
    <name evidence="7" type="ORF">Fcan01_27674</name>
</gene>
<dbReference type="OrthoDB" id="8061355at2759"/>
<feature type="domain" description="ABC-2 type transporter transmembrane" evidence="6">
    <location>
        <begin position="200"/>
        <end position="313"/>
    </location>
</feature>
<comment type="caution">
    <text evidence="7">The sequence shown here is derived from an EMBL/GenBank/DDBJ whole genome shotgun (WGS) entry which is preliminary data.</text>
</comment>
<comment type="subcellular location">
    <subcellularLocation>
        <location evidence="1">Membrane</location>
        <topology evidence="1">Multi-pass membrane protein</topology>
    </subcellularLocation>
</comment>
<feature type="transmembrane region" description="Helical" evidence="5">
    <location>
        <begin position="324"/>
        <end position="346"/>
    </location>
</feature>
<evidence type="ECO:0000256" key="1">
    <source>
        <dbReference type="ARBA" id="ARBA00004141"/>
    </source>
</evidence>
<protein>
    <submittedName>
        <fullName evidence="7">ABC transporter G family member 20</fullName>
    </submittedName>
</protein>
<evidence type="ECO:0000256" key="2">
    <source>
        <dbReference type="ARBA" id="ARBA00022692"/>
    </source>
</evidence>
<reference evidence="7 8" key="1">
    <citation type="submission" date="2015-12" db="EMBL/GenBank/DDBJ databases">
        <title>The genome of Folsomia candida.</title>
        <authorList>
            <person name="Faddeeva A."/>
            <person name="Derks M.F."/>
            <person name="Anvar Y."/>
            <person name="Smit S."/>
            <person name="Van Straalen N."/>
            <person name="Roelofs D."/>
        </authorList>
    </citation>
    <scope>NUCLEOTIDE SEQUENCE [LARGE SCALE GENOMIC DNA]</scope>
    <source>
        <strain evidence="7 8">VU population</strain>
        <tissue evidence="7">Whole body</tissue>
    </source>
</reference>
<dbReference type="GO" id="GO:0140359">
    <property type="term" value="F:ABC-type transporter activity"/>
    <property type="evidence" value="ECO:0007669"/>
    <property type="project" value="InterPro"/>
</dbReference>
<keyword evidence="3 5" id="KW-1133">Transmembrane helix</keyword>
<dbReference type="AlphaFoldDB" id="A0A226CXV2"/>
<evidence type="ECO:0000256" key="4">
    <source>
        <dbReference type="ARBA" id="ARBA00023136"/>
    </source>
</evidence>
<evidence type="ECO:0000256" key="5">
    <source>
        <dbReference type="SAM" id="Phobius"/>
    </source>
</evidence>
<dbReference type="InterPro" id="IPR013525">
    <property type="entry name" value="ABC2_TM"/>
</dbReference>
<feature type="transmembrane region" description="Helical" evidence="5">
    <location>
        <begin position="118"/>
        <end position="144"/>
    </location>
</feature>
<feature type="transmembrane region" description="Helical" evidence="5">
    <location>
        <begin position="203"/>
        <end position="224"/>
    </location>
</feature>